<comment type="cofactor">
    <cofactor evidence="1 18">
        <name>Mg(2+)</name>
        <dbReference type="ChEBI" id="CHEBI:18420"/>
    </cofactor>
</comment>
<dbReference type="GO" id="GO:0044716">
    <property type="term" value="F:8-oxo-GDP phosphatase activity"/>
    <property type="evidence" value="ECO:0007669"/>
    <property type="project" value="TreeGrafter"/>
</dbReference>
<dbReference type="Gene3D" id="3.90.79.10">
    <property type="entry name" value="Nucleoside Triphosphate Pyrophosphohydrolase"/>
    <property type="match status" value="1"/>
</dbReference>
<dbReference type="InterPro" id="IPR020084">
    <property type="entry name" value="NUDIX_hydrolase_CS"/>
</dbReference>
<dbReference type="InterPro" id="IPR003561">
    <property type="entry name" value="Mutator_MutT"/>
</dbReference>
<dbReference type="GO" id="GO:0035539">
    <property type="term" value="F:8-oxo-7,8-dihydrodeoxyguanosine triphosphate pyrophosphatase activity"/>
    <property type="evidence" value="ECO:0007669"/>
    <property type="project" value="UniProtKB-EC"/>
</dbReference>
<dbReference type="CDD" id="cd03425">
    <property type="entry name" value="NUDIX_MutT_NudA_like"/>
    <property type="match status" value="1"/>
</dbReference>
<keyword evidence="7" id="KW-0378">Hydrolase</keyword>
<comment type="catalytic activity">
    <reaction evidence="10">
        <text>8-oxo-dGTP + H2O = 8-oxo-dGMP + diphosphate + H(+)</text>
        <dbReference type="Rhea" id="RHEA:31575"/>
        <dbReference type="ChEBI" id="CHEBI:15377"/>
        <dbReference type="ChEBI" id="CHEBI:15378"/>
        <dbReference type="ChEBI" id="CHEBI:33019"/>
        <dbReference type="ChEBI" id="CHEBI:63224"/>
        <dbReference type="ChEBI" id="CHEBI:77896"/>
        <dbReference type="EC" id="3.6.1.55"/>
    </reaction>
</comment>
<keyword evidence="21" id="KW-1185">Reference proteome</keyword>
<dbReference type="PRINTS" id="PR00502">
    <property type="entry name" value="NUDIXFAMILY"/>
</dbReference>
<reference evidence="20 21" key="1">
    <citation type="journal article" date="2013" name="Antonie Van Leeuwenhoek">
        <title>Echinimonas agarilytica gen. nov., sp. nov., a new gammaproteobacterium isolated from the sea urchin Strongylocentrotus intermedius.</title>
        <authorList>
            <person name="Nedashkovskaya O.I."/>
            <person name="Stenkova A.M."/>
            <person name="Zhukova N.V."/>
            <person name="Van Trappen S."/>
            <person name="Lee J.S."/>
            <person name="Kim S.B."/>
        </authorList>
    </citation>
    <scope>NUCLEOTIDE SEQUENCE [LARGE SCALE GENOMIC DNA]</scope>
    <source>
        <strain evidence="20 21">KMM 6351</strain>
    </source>
</reference>
<keyword evidence="8 18" id="KW-0460">Magnesium</keyword>
<evidence type="ECO:0000256" key="15">
    <source>
        <dbReference type="ARBA" id="ARBA00041979"/>
    </source>
</evidence>
<evidence type="ECO:0000256" key="9">
    <source>
        <dbReference type="ARBA" id="ARBA00023204"/>
    </source>
</evidence>
<evidence type="ECO:0000313" key="21">
    <source>
        <dbReference type="Proteomes" id="UP001165393"/>
    </source>
</evidence>
<dbReference type="PANTHER" id="PTHR47707:SF1">
    <property type="entry name" value="NUDIX HYDROLASE FAMILY PROTEIN"/>
    <property type="match status" value="1"/>
</dbReference>
<comment type="catalytic activity">
    <reaction evidence="11">
        <text>8-oxo-GTP + H2O = 8-oxo-GMP + diphosphate + H(+)</text>
        <dbReference type="Rhea" id="RHEA:67616"/>
        <dbReference type="ChEBI" id="CHEBI:15377"/>
        <dbReference type="ChEBI" id="CHEBI:15378"/>
        <dbReference type="ChEBI" id="CHEBI:33019"/>
        <dbReference type="ChEBI" id="CHEBI:143553"/>
        <dbReference type="ChEBI" id="CHEBI:145694"/>
    </reaction>
</comment>
<dbReference type="PROSITE" id="PS51462">
    <property type="entry name" value="NUDIX"/>
    <property type="match status" value="1"/>
</dbReference>
<dbReference type="GO" id="GO:0044715">
    <property type="term" value="F:8-oxo-dGDP phosphatase activity"/>
    <property type="evidence" value="ECO:0007669"/>
    <property type="project" value="TreeGrafter"/>
</dbReference>
<proteinExistence type="inferred from homology"/>
<dbReference type="Proteomes" id="UP001165393">
    <property type="component" value="Unassembled WGS sequence"/>
</dbReference>
<evidence type="ECO:0000256" key="18">
    <source>
        <dbReference type="PIRSR" id="PIRSR603561-2"/>
    </source>
</evidence>
<evidence type="ECO:0000313" key="20">
    <source>
        <dbReference type="EMBL" id="MCM2678789.1"/>
    </source>
</evidence>
<feature type="binding site" evidence="17">
    <location>
        <begin position="33"/>
        <end position="36"/>
    </location>
    <ligand>
        <name>8-oxo-dGTP</name>
        <dbReference type="ChEBI" id="CHEBI:77896"/>
    </ligand>
</feature>
<feature type="binding site" evidence="17">
    <location>
        <position position="22"/>
    </location>
    <ligand>
        <name>8-oxo-dGTP</name>
        <dbReference type="ChEBI" id="CHEBI:77896"/>
    </ligand>
</feature>
<feature type="domain" description="Nudix hydrolase" evidence="19">
    <location>
        <begin position="1"/>
        <end position="127"/>
    </location>
</feature>
<dbReference type="GO" id="GO:0006281">
    <property type="term" value="P:DNA repair"/>
    <property type="evidence" value="ECO:0007669"/>
    <property type="project" value="UniProtKB-KW"/>
</dbReference>
<dbReference type="GO" id="GO:0046872">
    <property type="term" value="F:metal ion binding"/>
    <property type="evidence" value="ECO:0007669"/>
    <property type="project" value="UniProtKB-KW"/>
</dbReference>
<evidence type="ECO:0000256" key="14">
    <source>
        <dbReference type="ARBA" id="ARBA00041592"/>
    </source>
</evidence>
<feature type="binding site" evidence="17">
    <location>
        <position position="118"/>
    </location>
    <ligand>
        <name>8-oxo-dGTP</name>
        <dbReference type="ChEBI" id="CHEBI:77896"/>
    </ligand>
</feature>
<dbReference type="PROSITE" id="PS00893">
    <property type="entry name" value="NUDIX_BOX"/>
    <property type="match status" value="1"/>
</dbReference>
<sequence>MKVVHVAVGVIERDRNIFITRRASHQHQGGKWEFPGGKCEGAETVLQALSRELHEEIGIECHSFQPLVVIQHDYGDKQVKLDTHWVRDFAGEPTGLEGQEGRWVAVEELSSYEFPEANEEILKRVVSDLSSL</sequence>
<accession>A0AA42B6K7</accession>
<dbReference type="EMBL" id="JAMQGP010000001">
    <property type="protein sequence ID" value="MCM2678789.1"/>
    <property type="molecule type" value="Genomic_DNA"/>
</dbReference>
<dbReference type="InterPro" id="IPR029119">
    <property type="entry name" value="MutY_C"/>
</dbReference>
<dbReference type="GO" id="GO:0008413">
    <property type="term" value="F:8-oxo-7,8-dihydroguanosine triphosphate pyrophosphatase activity"/>
    <property type="evidence" value="ECO:0007669"/>
    <property type="project" value="InterPro"/>
</dbReference>
<dbReference type="Pfam" id="PF14815">
    <property type="entry name" value="NUDIX_4"/>
    <property type="match status" value="1"/>
</dbReference>
<evidence type="ECO:0000256" key="2">
    <source>
        <dbReference type="ARBA" id="ARBA00005582"/>
    </source>
</evidence>
<protein>
    <recommendedName>
        <fullName evidence="13">8-oxo-dGTP diphosphatase</fullName>
        <ecNumber evidence="12">3.6.1.55</ecNumber>
    </recommendedName>
    <alternativeName>
        <fullName evidence="16">7,8-dihydro-8-oxoguanine-triphosphatase</fullName>
    </alternativeName>
    <alternativeName>
        <fullName evidence="15">Mutator protein MutT</fullName>
    </alternativeName>
    <alternativeName>
        <fullName evidence="14">dGTP pyrophosphohydrolase</fullName>
    </alternativeName>
</protein>
<dbReference type="InterPro" id="IPR015797">
    <property type="entry name" value="NUDIX_hydrolase-like_dom_sf"/>
</dbReference>
<keyword evidence="5 18" id="KW-0479">Metal-binding</keyword>
<keyword evidence="4" id="KW-0235">DNA replication</keyword>
<evidence type="ECO:0000256" key="5">
    <source>
        <dbReference type="ARBA" id="ARBA00022723"/>
    </source>
</evidence>
<evidence type="ECO:0000259" key="19">
    <source>
        <dbReference type="PROSITE" id="PS51462"/>
    </source>
</evidence>
<comment type="caution">
    <text evidence="20">The sequence shown here is derived from an EMBL/GenBank/DDBJ whole genome shotgun (WGS) entry which is preliminary data.</text>
</comment>
<organism evidence="20 21">
    <name type="scientific">Echinimonas agarilytica</name>
    <dbReference type="NCBI Taxonomy" id="1215918"/>
    <lineage>
        <taxon>Bacteria</taxon>
        <taxon>Pseudomonadati</taxon>
        <taxon>Pseudomonadota</taxon>
        <taxon>Gammaproteobacteria</taxon>
        <taxon>Alteromonadales</taxon>
        <taxon>Echinimonadaceae</taxon>
        <taxon>Echinimonas</taxon>
    </lineage>
</organism>
<evidence type="ECO:0000256" key="4">
    <source>
        <dbReference type="ARBA" id="ARBA00022705"/>
    </source>
</evidence>
<dbReference type="NCBIfam" id="TIGR00586">
    <property type="entry name" value="mutt"/>
    <property type="match status" value="1"/>
</dbReference>
<dbReference type="InterPro" id="IPR020476">
    <property type="entry name" value="Nudix_hydrolase"/>
</dbReference>
<feature type="binding site" evidence="17">
    <location>
        <position position="27"/>
    </location>
    <ligand>
        <name>8-oxo-dGTP</name>
        <dbReference type="ChEBI" id="CHEBI:77896"/>
    </ligand>
</feature>
<evidence type="ECO:0000256" key="16">
    <source>
        <dbReference type="ARBA" id="ARBA00042798"/>
    </source>
</evidence>
<evidence type="ECO:0000256" key="12">
    <source>
        <dbReference type="ARBA" id="ARBA00038905"/>
    </source>
</evidence>
<dbReference type="RefSeq" id="WP_251260141.1">
    <property type="nucleotide sequence ID" value="NZ_JAMQGP010000001.1"/>
</dbReference>
<evidence type="ECO:0000256" key="10">
    <source>
        <dbReference type="ARBA" id="ARBA00035861"/>
    </source>
</evidence>
<keyword evidence="9" id="KW-0234">DNA repair</keyword>
<dbReference type="FunFam" id="3.90.79.10:FF:000014">
    <property type="entry name" value="8-oxo-dGTP diphosphatase MutT"/>
    <property type="match status" value="1"/>
</dbReference>
<dbReference type="InterPro" id="IPR047127">
    <property type="entry name" value="MutT-like"/>
</dbReference>
<dbReference type="PANTHER" id="PTHR47707">
    <property type="entry name" value="8-OXO-DGTP DIPHOSPHATASE"/>
    <property type="match status" value="1"/>
</dbReference>
<gene>
    <name evidence="20" type="primary">mutT</name>
    <name evidence="20" type="ORF">NAF29_03755</name>
</gene>
<dbReference type="AlphaFoldDB" id="A0AA42B6K7"/>
<evidence type="ECO:0000256" key="3">
    <source>
        <dbReference type="ARBA" id="ARBA00022457"/>
    </source>
</evidence>
<evidence type="ECO:0000256" key="7">
    <source>
        <dbReference type="ARBA" id="ARBA00022801"/>
    </source>
</evidence>
<feature type="binding site" evidence="18">
    <location>
        <position position="56"/>
    </location>
    <ligand>
        <name>Mg(2+)</name>
        <dbReference type="ChEBI" id="CHEBI:18420"/>
    </ligand>
</feature>
<keyword evidence="3" id="KW-0515">Mutator protein</keyword>
<name>A0AA42B6K7_9GAMM</name>
<dbReference type="InterPro" id="IPR000086">
    <property type="entry name" value="NUDIX_hydrolase_dom"/>
</dbReference>
<evidence type="ECO:0000256" key="6">
    <source>
        <dbReference type="ARBA" id="ARBA00022763"/>
    </source>
</evidence>
<dbReference type="SUPFAM" id="SSF55811">
    <property type="entry name" value="Nudix"/>
    <property type="match status" value="1"/>
</dbReference>
<evidence type="ECO:0000256" key="8">
    <source>
        <dbReference type="ARBA" id="ARBA00022842"/>
    </source>
</evidence>
<evidence type="ECO:0000256" key="11">
    <source>
        <dbReference type="ARBA" id="ARBA00036904"/>
    </source>
</evidence>
<dbReference type="GO" id="GO:0006260">
    <property type="term" value="P:DNA replication"/>
    <property type="evidence" value="ECO:0007669"/>
    <property type="project" value="UniProtKB-KW"/>
</dbReference>
<evidence type="ECO:0000256" key="17">
    <source>
        <dbReference type="PIRSR" id="PIRSR603561-1"/>
    </source>
</evidence>
<keyword evidence="6" id="KW-0227">DNA damage</keyword>
<evidence type="ECO:0000256" key="1">
    <source>
        <dbReference type="ARBA" id="ARBA00001946"/>
    </source>
</evidence>
<comment type="similarity">
    <text evidence="2">Belongs to the Nudix hydrolase family.</text>
</comment>
<feature type="binding site" evidence="18">
    <location>
        <position position="36"/>
    </location>
    <ligand>
        <name>Mg(2+)</name>
        <dbReference type="ChEBI" id="CHEBI:18420"/>
    </ligand>
</feature>
<dbReference type="EC" id="3.6.1.55" evidence="12"/>
<evidence type="ECO:0000256" key="13">
    <source>
        <dbReference type="ARBA" id="ARBA00040794"/>
    </source>
</evidence>